<dbReference type="AlphaFoldDB" id="A0A0R1VPI8"/>
<dbReference type="PATRIC" id="fig|1423750.3.peg.131"/>
<reference evidence="1 2" key="1">
    <citation type="journal article" date="2015" name="Genome Announc.">
        <title>Expanding the biotechnology potential of lactobacilli through comparative genomics of 213 strains and associated genera.</title>
        <authorList>
            <person name="Sun Z."/>
            <person name="Harris H.M."/>
            <person name="McCann A."/>
            <person name="Guo C."/>
            <person name="Argimon S."/>
            <person name="Zhang W."/>
            <person name="Yang X."/>
            <person name="Jeffery I.B."/>
            <person name="Cooney J.C."/>
            <person name="Kagawa T.F."/>
            <person name="Liu W."/>
            <person name="Song Y."/>
            <person name="Salvetti E."/>
            <person name="Wrobel A."/>
            <person name="Rasinkangas P."/>
            <person name="Parkhill J."/>
            <person name="Rea M.C."/>
            <person name="O'Sullivan O."/>
            <person name="Ritari J."/>
            <person name="Douillard F.P."/>
            <person name="Paul Ross R."/>
            <person name="Yang R."/>
            <person name="Briner A.E."/>
            <person name="Felis G.E."/>
            <person name="de Vos W.M."/>
            <person name="Barrangou R."/>
            <person name="Klaenhammer T.R."/>
            <person name="Caufield P.W."/>
            <person name="Cui Y."/>
            <person name="Zhang H."/>
            <person name="O'Toole P.W."/>
        </authorList>
    </citation>
    <scope>NUCLEOTIDE SEQUENCE [LARGE SCALE GENOMIC DNA]</scope>
    <source>
        <strain evidence="1 2">DSM 18630</strain>
    </source>
</reference>
<dbReference type="OrthoDB" id="1649074at2"/>
<dbReference type="STRING" id="1423750.FC89_GL000130"/>
<dbReference type="EMBL" id="AZGB01000005">
    <property type="protein sequence ID" value="KRM07690.1"/>
    <property type="molecule type" value="Genomic_DNA"/>
</dbReference>
<proteinExistence type="predicted"/>
<protein>
    <submittedName>
        <fullName evidence="1">Uncharacterized protein</fullName>
    </submittedName>
</protein>
<gene>
    <name evidence="1" type="ORF">FC89_GL000130</name>
</gene>
<evidence type="ECO:0000313" key="1">
    <source>
        <dbReference type="EMBL" id="KRM07690.1"/>
    </source>
</evidence>
<dbReference type="Gene3D" id="1.10.220.80">
    <property type="entry name" value="BH2638-like"/>
    <property type="match status" value="1"/>
</dbReference>
<dbReference type="InterPro" id="IPR007920">
    <property type="entry name" value="UPF0223"/>
</dbReference>
<keyword evidence="2" id="KW-1185">Reference proteome</keyword>
<dbReference type="SUPFAM" id="SSF158504">
    <property type="entry name" value="BH2638-like"/>
    <property type="match status" value="1"/>
</dbReference>
<dbReference type="NCBIfam" id="NF003353">
    <property type="entry name" value="PRK04387.1"/>
    <property type="match status" value="1"/>
</dbReference>
<dbReference type="InterPro" id="IPR023324">
    <property type="entry name" value="BH2638-like_sf"/>
</dbReference>
<evidence type="ECO:0000313" key="2">
    <source>
        <dbReference type="Proteomes" id="UP000051451"/>
    </source>
</evidence>
<dbReference type="Pfam" id="PF05256">
    <property type="entry name" value="UPF0223"/>
    <property type="match status" value="1"/>
</dbReference>
<organism evidence="1 2">
    <name type="scientific">Liquorilactobacillus ghanensis DSM 18630</name>
    <dbReference type="NCBI Taxonomy" id="1423750"/>
    <lineage>
        <taxon>Bacteria</taxon>
        <taxon>Bacillati</taxon>
        <taxon>Bacillota</taxon>
        <taxon>Bacilli</taxon>
        <taxon>Lactobacillales</taxon>
        <taxon>Lactobacillaceae</taxon>
        <taxon>Liquorilactobacillus</taxon>
    </lineage>
</organism>
<name>A0A0R1VPI8_9LACO</name>
<sequence>MILPNKENANYPLFEEWTIAEIIQVTEFYQLVEQLYQGKVARQLFLDKYHSYLKIVPMKAAQKQLDRQFQAETGCSIYRAVKFVTAHQQAKLHFNE</sequence>
<accession>A0A0R1VPI8</accession>
<comment type="caution">
    <text evidence="1">The sequence shown here is derived from an EMBL/GenBank/DDBJ whole genome shotgun (WGS) entry which is preliminary data.</text>
</comment>
<dbReference type="Proteomes" id="UP000051451">
    <property type="component" value="Unassembled WGS sequence"/>
</dbReference>